<evidence type="ECO:0000313" key="1">
    <source>
        <dbReference type="EMBL" id="CAG9316771.1"/>
    </source>
</evidence>
<accession>A0AAU9IZN3</accession>
<organism evidence="1 2">
    <name type="scientific">Blepharisma stoltei</name>
    <dbReference type="NCBI Taxonomy" id="1481888"/>
    <lineage>
        <taxon>Eukaryota</taxon>
        <taxon>Sar</taxon>
        <taxon>Alveolata</taxon>
        <taxon>Ciliophora</taxon>
        <taxon>Postciliodesmatophora</taxon>
        <taxon>Heterotrichea</taxon>
        <taxon>Heterotrichida</taxon>
        <taxon>Blepharismidae</taxon>
        <taxon>Blepharisma</taxon>
    </lineage>
</organism>
<dbReference type="Proteomes" id="UP001162131">
    <property type="component" value="Unassembled WGS sequence"/>
</dbReference>
<comment type="caution">
    <text evidence="1">The sequence shown here is derived from an EMBL/GenBank/DDBJ whole genome shotgun (WGS) entry which is preliminary data.</text>
</comment>
<protein>
    <submittedName>
        <fullName evidence="1">Uncharacterized protein</fullName>
    </submittedName>
</protein>
<proteinExistence type="predicted"/>
<gene>
    <name evidence="1" type="ORF">BSTOLATCC_MIC16873</name>
</gene>
<evidence type="ECO:0000313" key="2">
    <source>
        <dbReference type="Proteomes" id="UP001162131"/>
    </source>
</evidence>
<sequence>MKYMNSLQGTNIFKAPKSDLKHSHEFTFWLKYTVKTNFCTYFNVFIFMKTKKCGNIMFIYWKRNIIIK</sequence>
<keyword evidence="2" id="KW-1185">Reference proteome</keyword>
<name>A0AAU9IZN3_9CILI</name>
<dbReference type="AlphaFoldDB" id="A0AAU9IZN3"/>
<reference evidence="1" key="1">
    <citation type="submission" date="2021-09" db="EMBL/GenBank/DDBJ databases">
        <authorList>
            <consortium name="AG Swart"/>
            <person name="Singh M."/>
            <person name="Singh A."/>
            <person name="Seah K."/>
            <person name="Emmerich C."/>
        </authorList>
    </citation>
    <scope>NUCLEOTIDE SEQUENCE</scope>
    <source>
        <strain evidence="1">ATCC30299</strain>
    </source>
</reference>
<dbReference type="EMBL" id="CAJZBQ010000016">
    <property type="protein sequence ID" value="CAG9316771.1"/>
    <property type="molecule type" value="Genomic_DNA"/>
</dbReference>